<dbReference type="NCBIfam" id="TIGR00481">
    <property type="entry name" value="YbhB/YbcL family Raf kinase inhibitor-like protein"/>
    <property type="match status" value="1"/>
</dbReference>
<keyword evidence="1" id="KW-0732">Signal</keyword>
<dbReference type="Proteomes" id="UP001262889">
    <property type="component" value="Unassembled WGS sequence"/>
</dbReference>
<feature type="signal peptide" evidence="1">
    <location>
        <begin position="1"/>
        <end position="17"/>
    </location>
</feature>
<dbReference type="Pfam" id="PF01161">
    <property type="entry name" value="PBP"/>
    <property type="match status" value="1"/>
</dbReference>
<protein>
    <submittedName>
        <fullName evidence="2">YbhB/YbcL family Raf kinase inhibitor-like protein</fullName>
    </submittedName>
</protein>
<keyword evidence="3" id="KW-1185">Reference proteome</keyword>
<name>A0ABU3CEP6_9FLAO</name>
<dbReference type="InterPro" id="IPR008914">
    <property type="entry name" value="PEBP"/>
</dbReference>
<gene>
    <name evidence="2" type="ORF">RM553_18455</name>
</gene>
<evidence type="ECO:0000313" key="2">
    <source>
        <dbReference type="EMBL" id="MDT0644829.1"/>
    </source>
</evidence>
<dbReference type="PANTHER" id="PTHR30289:SF1">
    <property type="entry name" value="PEBP (PHOSPHATIDYLETHANOLAMINE-BINDING PROTEIN) FAMILY PROTEIN"/>
    <property type="match status" value="1"/>
</dbReference>
<dbReference type="InterPro" id="IPR036610">
    <property type="entry name" value="PEBP-like_sf"/>
</dbReference>
<accession>A0ABU3CEP6</accession>
<dbReference type="SUPFAM" id="SSF49777">
    <property type="entry name" value="PEBP-like"/>
    <property type="match status" value="1"/>
</dbReference>
<dbReference type="Gene3D" id="3.90.280.10">
    <property type="entry name" value="PEBP-like"/>
    <property type="match status" value="1"/>
</dbReference>
<sequence>MKTLYLLFLLISIQVNAQTFSLKSETLGGQVTFKEEFNSFGCEGENISPQLYWENVPGGTKSFAITMFDPDAPTESGWWHWLIFDIPATITSLPAGAGNLDSGMAPKPAIQSITDFGNSGYGGPCPPEGDNVHTYIITVYALQTPVLGLAPTANPALVSYYLNQNTIEKASLIVYHNR</sequence>
<dbReference type="CDD" id="cd00865">
    <property type="entry name" value="PEBP_bact_arch"/>
    <property type="match status" value="1"/>
</dbReference>
<evidence type="ECO:0000313" key="3">
    <source>
        <dbReference type="Proteomes" id="UP001262889"/>
    </source>
</evidence>
<dbReference type="EMBL" id="JAVRHQ010000036">
    <property type="protein sequence ID" value="MDT0644829.1"/>
    <property type="molecule type" value="Genomic_DNA"/>
</dbReference>
<dbReference type="InterPro" id="IPR005247">
    <property type="entry name" value="YbhB_YbcL/LppC-like"/>
</dbReference>
<reference evidence="2 3" key="1">
    <citation type="submission" date="2023-09" db="EMBL/GenBank/DDBJ databases">
        <authorList>
            <person name="Rey-Velasco X."/>
        </authorList>
    </citation>
    <scope>NUCLEOTIDE SEQUENCE [LARGE SCALE GENOMIC DNA]</scope>
    <source>
        <strain evidence="2 3">F363</strain>
    </source>
</reference>
<feature type="chain" id="PRO_5047336911" evidence="1">
    <location>
        <begin position="18"/>
        <end position="178"/>
    </location>
</feature>
<dbReference type="GO" id="GO:0004860">
    <property type="term" value="F:protein kinase inhibitor activity"/>
    <property type="evidence" value="ECO:0007669"/>
    <property type="project" value="UniProtKB-KW"/>
</dbReference>
<keyword evidence="2" id="KW-0649">Protein kinase inhibitor</keyword>
<proteinExistence type="predicted"/>
<comment type="caution">
    <text evidence="2">The sequence shown here is derived from an EMBL/GenBank/DDBJ whole genome shotgun (WGS) entry which is preliminary data.</text>
</comment>
<evidence type="ECO:0000256" key="1">
    <source>
        <dbReference type="SAM" id="SignalP"/>
    </source>
</evidence>
<organism evidence="2 3">
    <name type="scientific">Autumnicola tepida</name>
    <dbReference type="NCBI Taxonomy" id="3075595"/>
    <lineage>
        <taxon>Bacteria</taxon>
        <taxon>Pseudomonadati</taxon>
        <taxon>Bacteroidota</taxon>
        <taxon>Flavobacteriia</taxon>
        <taxon>Flavobacteriales</taxon>
        <taxon>Flavobacteriaceae</taxon>
        <taxon>Autumnicola</taxon>
    </lineage>
</organism>
<dbReference type="PANTHER" id="PTHR30289">
    <property type="entry name" value="UNCHARACTERIZED PROTEIN YBCL-RELATED"/>
    <property type="match status" value="1"/>
</dbReference>
<dbReference type="RefSeq" id="WP_311536444.1">
    <property type="nucleotide sequence ID" value="NZ_JAVRHQ010000036.1"/>
</dbReference>